<dbReference type="Proteomes" id="UP000215289">
    <property type="component" value="Unassembled WGS sequence"/>
</dbReference>
<dbReference type="GO" id="GO:0005634">
    <property type="term" value="C:nucleus"/>
    <property type="evidence" value="ECO:0007669"/>
    <property type="project" value="UniProtKB-SubCell"/>
</dbReference>
<comment type="similarity">
    <text evidence="7">Belongs to the CENP-H/MCM16 family.</text>
</comment>
<protein>
    <recommendedName>
        <fullName evidence="9">Centromere protein H C-terminal domain-containing protein</fullName>
    </recommendedName>
</protein>
<dbReference type="AlphaFoldDB" id="A0A397HMD0"/>
<keyword evidence="5" id="KW-0539">Nucleus</keyword>
<gene>
    <name evidence="10" type="ORF">CFD26_107206</name>
</gene>
<evidence type="ECO:0000256" key="8">
    <source>
        <dbReference type="SAM" id="Coils"/>
    </source>
</evidence>
<organism evidence="10 11">
    <name type="scientific">Aspergillus turcosus</name>
    <dbReference type="NCBI Taxonomy" id="1245748"/>
    <lineage>
        <taxon>Eukaryota</taxon>
        <taxon>Fungi</taxon>
        <taxon>Dikarya</taxon>
        <taxon>Ascomycota</taxon>
        <taxon>Pezizomycotina</taxon>
        <taxon>Eurotiomycetes</taxon>
        <taxon>Eurotiomycetidae</taxon>
        <taxon>Eurotiales</taxon>
        <taxon>Aspergillaceae</taxon>
        <taxon>Aspergillus</taxon>
        <taxon>Aspergillus subgen. Fumigati</taxon>
    </lineage>
</organism>
<evidence type="ECO:0000256" key="7">
    <source>
        <dbReference type="ARBA" id="ARBA00025735"/>
    </source>
</evidence>
<dbReference type="InterPro" id="IPR008426">
    <property type="entry name" value="CENP-H_C"/>
</dbReference>
<evidence type="ECO:0000256" key="1">
    <source>
        <dbReference type="ARBA" id="ARBA00004123"/>
    </source>
</evidence>
<name>A0A397HMD0_9EURO</name>
<feature type="domain" description="Centromere protein H C-terminal" evidence="9">
    <location>
        <begin position="146"/>
        <end position="266"/>
    </location>
</feature>
<evidence type="ECO:0000313" key="10">
    <source>
        <dbReference type="EMBL" id="RLL99839.1"/>
    </source>
</evidence>
<dbReference type="Pfam" id="PF05837">
    <property type="entry name" value="CENP-H"/>
    <property type="match status" value="2"/>
</dbReference>
<evidence type="ECO:0000259" key="9">
    <source>
        <dbReference type="Pfam" id="PF05837"/>
    </source>
</evidence>
<dbReference type="GO" id="GO:0043515">
    <property type="term" value="F:kinetochore binding"/>
    <property type="evidence" value="ECO:0007669"/>
    <property type="project" value="TreeGrafter"/>
</dbReference>
<evidence type="ECO:0000256" key="3">
    <source>
        <dbReference type="ARBA" id="ARBA00022454"/>
    </source>
</evidence>
<reference evidence="10 11" key="1">
    <citation type="submission" date="2018-08" db="EMBL/GenBank/DDBJ databases">
        <title>Draft genome sequences of two Aspergillus turcosus clinical strains isolated from bronchoalveolar lavage fluid: one azole-susceptible and the other azole-resistant.</title>
        <authorList>
            <person name="Parent-Michaud M."/>
            <person name="Dufresne P.J."/>
            <person name="Fournier E."/>
            <person name="Martineau C."/>
            <person name="Moreira S."/>
            <person name="Perkins V."/>
            <person name="De Repentigny L."/>
            <person name="Dufresne S.F."/>
        </authorList>
    </citation>
    <scope>NUCLEOTIDE SEQUENCE [LARGE SCALE GENOMIC DNA]</scope>
    <source>
        <strain evidence="10">HMR AF 1038</strain>
    </source>
</reference>
<keyword evidence="4" id="KW-0995">Kinetochore</keyword>
<evidence type="ECO:0000313" key="11">
    <source>
        <dbReference type="Proteomes" id="UP000215289"/>
    </source>
</evidence>
<feature type="domain" description="Centromere protein H C-terminal" evidence="9">
    <location>
        <begin position="39"/>
        <end position="117"/>
    </location>
</feature>
<dbReference type="OrthoDB" id="2274804at2759"/>
<keyword evidence="8" id="KW-0175">Coiled coil</keyword>
<feature type="coiled-coil region" evidence="8">
    <location>
        <begin position="33"/>
        <end position="67"/>
    </location>
</feature>
<dbReference type="GO" id="GO:0007052">
    <property type="term" value="P:mitotic spindle organization"/>
    <property type="evidence" value="ECO:0007669"/>
    <property type="project" value="TreeGrafter"/>
</dbReference>
<keyword evidence="3" id="KW-0158">Chromosome</keyword>
<dbReference type="GO" id="GO:0007059">
    <property type="term" value="P:chromosome segregation"/>
    <property type="evidence" value="ECO:0007669"/>
    <property type="project" value="TreeGrafter"/>
</dbReference>
<dbReference type="GO" id="GO:0000776">
    <property type="term" value="C:kinetochore"/>
    <property type="evidence" value="ECO:0007669"/>
    <property type="project" value="UniProtKB-KW"/>
</dbReference>
<dbReference type="InterPro" id="IPR040034">
    <property type="entry name" value="CENP-H"/>
</dbReference>
<evidence type="ECO:0000256" key="4">
    <source>
        <dbReference type="ARBA" id="ARBA00022838"/>
    </source>
</evidence>
<evidence type="ECO:0000256" key="2">
    <source>
        <dbReference type="ARBA" id="ARBA00004629"/>
    </source>
</evidence>
<keyword evidence="11" id="KW-1185">Reference proteome</keyword>
<comment type="caution">
    <text evidence="10">The sequence shown here is derived from an EMBL/GenBank/DDBJ whole genome shotgun (WGS) entry which is preliminary data.</text>
</comment>
<feature type="coiled-coil region" evidence="8">
    <location>
        <begin position="177"/>
        <end position="234"/>
    </location>
</feature>
<proteinExistence type="inferred from homology"/>
<accession>A0A397HMD0</accession>
<evidence type="ECO:0000256" key="6">
    <source>
        <dbReference type="ARBA" id="ARBA00023328"/>
    </source>
</evidence>
<keyword evidence="6" id="KW-0137">Centromere</keyword>
<dbReference type="EMBL" id="NIDN02000024">
    <property type="protein sequence ID" value="RLL99839.1"/>
    <property type="molecule type" value="Genomic_DNA"/>
</dbReference>
<dbReference type="GO" id="GO:0051382">
    <property type="term" value="P:kinetochore assembly"/>
    <property type="evidence" value="ECO:0007669"/>
    <property type="project" value="InterPro"/>
</dbReference>
<dbReference type="PANTHER" id="PTHR48122:SF1">
    <property type="entry name" value="CENTROMERE PROTEIN H"/>
    <property type="match status" value="1"/>
</dbReference>
<evidence type="ECO:0000256" key="5">
    <source>
        <dbReference type="ARBA" id="ARBA00023242"/>
    </source>
</evidence>
<comment type="subcellular location">
    <subcellularLocation>
        <location evidence="2">Chromosome</location>
        <location evidence="2">Centromere</location>
        <location evidence="2">Kinetochore</location>
    </subcellularLocation>
    <subcellularLocation>
        <location evidence="1">Nucleus</location>
    </subcellularLocation>
</comment>
<sequence>MSTARIQSLPHLSPGEVSLLDLAADDPRDVVSLSDKEALILQLYNQIQELELEKALLQQELEPASGDNPDEQLAIAERELLEARATYTARRKAISTVLMTDPTLKAVHLKATSPAERFPSFFHSPTPRIFQSMHAVKFAFPMLTLHRALLPLVNRRDVLSLTHENLINAHNATLRELSNVEVQNLQLHQKNQELVRQLLESTKDDASWREALDDDDLKAQLEQLEADRKKSKARWEVMKSIASAIVVGSGVNWAEDDGLTALVIDESDD</sequence>
<dbReference type="PANTHER" id="PTHR48122">
    <property type="entry name" value="CENTROMERE PROTEIN H"/>
    <property type="match status" value="1"/>
</dbReference>